<organism evidence="3 4">
    <name type="scientific">Lentinula raphanica</name>
    <dbReference type="NCBI Taxonomy" id="153919"/>
    <lineage>
        <taxon>Eukaryota</taxon>
        <taxon>Fungi</taxon>
        <taxon>Dikarya</taxon>
        <taxon>Basidiomycota</taxon>
        <taxon>Agaricomycotina</taxon>
        <taxon>Agaricomycetes</taxon>
        <taxon>Agaricomycetidae</taxon>
        <taxon>Agaricales</taxon>
        <taxon>Marasmiineae</taxon>
        <taxon>Omphalotaceae</taxon>
        <taxon>Lentinula</taxon>
    </lineage>
</organism>
<feature type="region of interest" description="Disordered" evidence="1">
    <location>
        <begin position="247"/>
        <end position="275"/>
    </location>
</feature>
<name>A0AA38NZZ5_9AGAR</name>
<feature type="signal peptide" evidence="2">
    <location>
        <begin position="1"/>
        <end position="20"/>
    </location>
</feature>
<gene>
    <name evidence="3" type="ORF">F5878DRAFT_393656</name>
</gene>
<dbReference type="Proteomes" id="UP001163846">
    <property type="component" value="Unassembled WGS sequence"/>
</dbReference>
<keyword evidence="2" id="KW-0732">Signal</keyword>
<comment type="caution">
    <text evidence="3">The sequence shown here is derived from an EMBL/GenBank/DDBJ whole genome shotgun (WGS) entry which is preliminary data.</text>
</comment>
<reference evidence="3" key="1">
    <citation type="submission" date="2022-08" db="EMBL/GenBank/DDBJ databases">
        <authorList>
            <consortium name="DOE Joint Genome Institute"/>
            <person name="Min B."/>
            <person name="Riley R."/>
            <person name="Sierra-Patev S."/>
            <person name="Naranjo-Ortiz M."/>
            <person name="Looney B."/>
            <person name="Konkel Z."/>
            <person name="Slot J.C."/>
            <person name="Sakamoto Y."/>
            <person name="Steenwyk J.L."/>
            <person name="Rokas A."/>
            <person name="Carro J."/>
            <person name="Camarero S."/>
            <person name="Ferreira P."/>
            <person name="Molpeceres G."/>
            <person name="Ruiz-Duenas F.J."/>
            <person name="Serrano A."/>
            <person name="Henrissat B."/>
            <person name="Drula E."/>
            <person name="Hughes K.W."/>
            <person name="Mata J.L."/>
            <person name="Ishikawa N.K."/>
            <person name="Vargas-Isla R."/>
            <person name="Ushijima S."/>
            <person name="Smith C.A."/>
            <person name="Ahrendt S."/>
            <person name="Andreopoulos W."/>
            <person name="He G."/>
            <person name="Labutti K."/>
            <person name="Lipzen A."/>
            <person name="Ng V."/>
            <person name="Sandor L."/>
            <person name="Barry K."/>
            <person name="Martinez A.T."/>
            <person name="Xiao Y."/>
            <person name="Gibbons J.G."/>
            <person name="Terashima K."/>
            <person name="Hibbett D.S."/>
            <person name="Grigoriev I.V."/>
        </authorList>
    </citation>
    <scope>NUCLEOTIDE SEQUENCE</scope>
    <source>
        <strain evidence="3">TFB9207</strain>
    </source>
</reference>
<feature type="chain" id="PRO_5041307168" evidence="2">
    <location>
        <begin position="21"/>
        <end position="275"/>
    </location>
</feature>
<dbReference type="EMBL" id="MU806638">
    <property type="protein sequence ID" value="KAJ3833763.1"/>
    <property type="molecule type" value="Genomic_DNA"/>
</dbReference>
<evidence type="ECO:0000313" key="4">
    <source>
        <dbReference type="Proteomes" id="UP001163846"/>
    </source>
</evidence>
<feature type="compositionally biased region" description="Basic and acidic residues" evidence="1">
    <location>
        <begin position="263"/>
        <end position="275"/>
    </location>
</feature>
<sequence length="275" mass="29795">MRFSVTRTYVLLGLFALSGARPMPADTETSKSLTEVTNSDSKTEETLFRRDKVHDVTHIFTENDIFEFTANDLRGFNSKAWLSDKDPQPTANIQAVLVTDRPWSSVTSESSASASALAYGVSSTLLLVQLAQIGIEEPHNNIVVSYGGTGSAIFGGRFAHDVKETGFRFNLRLLSDSHSKYYAGSVGPCPGNCKNPSGTVVMTNDGSGPSGRIISKPVTIFTGTVLQKPEGKDVLGKCRDYLETAFNDPDTYFVPPPGPKAQDNQEGKKRKSTSD</sequence>
<evidence type="ECO:0000256" key="1">
    <source>
        <dbReference type="SAM" id="MobiDB-lite"/>
    </source>
</evidence>
<proteinExistence type="predicted"/>
<evidence type="ECO:0000256" key="2">
    <source>
        <dbReference type="SAM" id="SignalP"/>
    </source>
</evidence>
<evidence type="ECO:0000313" key="3">
    <source>
        <dbReference type="EMBL" id="KAJ3833763.1"/>
    </source>
</evidence>
<dbReference type="AlphaFoldDB" id="A0AA38NZZ5"/>
<accession>A0AA38NZZ5</accession>
<protein>
    <submittedName>
        <fullName evidence="3">Uncharacterized protein</fullName>
    </submittedName>
</protein>
<keyword evidence="4" id="KW-1185">Reference proteome</keyword>